<evidence type="ECO:0000256" key="3">
    <source>
        <dbReference type="ARBA" id="ARBA00022448"/>
    </source>
</evidence>
<proteinExistence type="inferred from homology"/>
<dbReference type="PRINTS" id="PR01853">
    <property type="entry name" value="YAJCTRNLCASE"/>
</dbReference>
<evidence type="ECO:0000256" key="11">
    <source>
        <dbReference type="SAM" id="Phobius"/>
    </source>
</evidence>
<comment type="similarity">
    <text evidence="2">Belongs to the YajC family.</text>
</comment>
<feature type="transmembrane region" description="Helical" evidence="11">
    <location>
        <begin position="15"/>
        <end position="35"/>
    </location>
</feature>
<evidence type="ECO:0000256" key="2">
    <source>
        <dbReference type="ARBA" id="ARBA00006742"/>
    </source>
</evidence>
<evidence type="ECO:0000256" key="1">
    <source>
        <dbReference type="ARBA" id="ARBA00004162"/>
    </source>
</evidence>
<keyword evidence="13" id="KW-1185">Reference proteome</keyword>
<keyword evidence="8" id="KW-0811">Translocation</keyword>
<dbReference type="NCBIfam" id="TIGR00739">
    <property type="entry name" value="yajC"/>
    <property type="match status" value="1"/>
</dbReference>
<evidence type="ECO:0000256" key="5">
    <source>
        <dbReference type="ARBA" id="ARBA00022692"/>
    </source>
</evidence>
<keyword evidence="3" id="KW-0813">Transport</keyword>
<evidence type="ECO:0000256" key="4">
    <source>
        <dbReference type="ARBA" id="ARBA00022475"/>
    </source>
</evidence>
<evidence type="ECO:0000256" key="9">
    <source>
        <dbReference type="ARBA" id="ARBA00023136"/>
    </source>
</evidence>
<dbReference type="EMBL" id="JBHMAX010000020">
    <property type="protein sequence ID" value="MFB9732581.1"/>
    <property type="molecule type" value="Genomic_DNA"/>
</dbReference>
<reference evidence="12 13" key="1">
    <citation type="submission" date="2024-09" db="EMBL/GenBank/DDBJ databases">
        <authorList>
            <person name="Sun Q."/>
            <person name="Mori K."/>
        </authorList>
    </citation>
    <scope>NUCLEOTIDE SEQUENCE [LARGE SCALE GENOMIC DNA]</scope>
    <source>
        <strain evidence="12 13">JCM 12763</strain>
    </source>
</reference>
<feature type="region of interest" description="Disordered" evidence="10">
    <location>
        <begin position="95"/>
        <end position="116"/>
    </location>
</feature>
<keyword evidence="9 11" id="KW-0472">Membrane</keyword>
<evidence type="ECO:0000256" key="6">
    <source>
        <dbReference type="ARBA" id="ARBA00022927"/>
    </source>
</evidence>
<dbReference type="Pfam" id="PF02699">
    <property type="entry name" value="YajC"/>
    <property type="match status" value="1"/>
</dbReference>
<evidence type="ECO:0000313" key="13">
    <source>
        <dbReference type="Proteomes" id="UP001589613"/>
    </source>
</evidence>
<keyword evidence="6" id="KW-0653">Protein transport</keyword>
<dbReference type="InterPro" id="IPR003849">
    <property type="entry name" value="Preprotein_translocase_YajC"/>
</dbReference>
<comment type="caution">
    <text evidence="12">The sequence shown here is derived from an EMBL/GenBank/DDBJ whole genome shotgun (WGS) entry which is preliminary data.</text>
</comment>
<evidence type="ECO:0000256" key="10">
    <source>
        <dbReference type="SAM" id="MobiDB-lite"/>
    </source>
</evidence>
<evidence type="ECO:0000313" key="12">
    <source>
        <dbReference type="EMBL" id="MFB9732581.1"/>
    </source>
</evidence>
<sequence>MTPLATAAAAPPTGGGMTTLLLLAVPFLVLLYLMFSQRRRARAVSEAQAALQVGDEVMAAAGIFGTVVGVEDDVVRLQVAEGVVLRVARRAVIPPGTDASGRVSRTPRDEGPGATA</sequence>
<accession>A0ABV5V458</accession>
<dbReference type="Proteomes" id="UP001589613">
    <property type="component" value="Unassembled WGS sequence"/>
</dbReference>
<feature type="compositionally biased region" description="Basic and acidic residues" evidence="10">
    <location>
        <begin position="106"/>
        <end position="116"/>
    </location>
</feature>
<organism evidence="12 13">
    <name type="scientific">Ornithinimicrobium kibberense</name>
    <dbReference type="NCBI Taxonomy" id="282060"/>
    <lineage>
        <taxon>Bacteria</taxon>
        <taxon>Bacillati</taxon>
        <taxon>Actinomycetota</taxon>
        <taxon>Actinomycetes</taxon>
        <taxon>Micrococcales</taxon>
        <taxon>Ornithinimicrobiaceae</taxon>
        <taxon>Ornithinimicrobium</taxon>
    </lineage>
</organism>
<evidence type="ECO:0000256" key="8">
    <source>
        <dbReference type="ARBA" id="ARBA00023010"/>
    </source>
</evidence>
<gene>
    <name evidence="12" type="primary">yajC</name>
    <name evidence="12" type="ORF">ACFFN0_11070</name>
</gene>
<keyword evidence="5 11" id="KW-0812">Transmembrane</keyword>
<keyword evidence="4" id="KW-1003">Cell membrane</keyword>
<dbReference type="PANTHER" id="PTHR33909">
    <property type="entry name" value="SEC TRANSLOCON ACCESSORY COMPLEX SUBUNIT YAJC"/>
    <property type="match status" value="1"/>
</dbReference>
<keyword evidence="7 11" id="KW-1133">Transmembrane helix</keyword>
<comment type="subcellular location">
    <subcellularLocation>
        <location evidence="1">Cell membrane</location>
        <topology evidence="1">Single-pass membrane protein</topology>
    </subcellularLocation>
</comment>
<protein>
    <submittedName>
        <fullName evidence="12">Preprotein translocase subunit YajC</fullName>
    </submittedName>
</protein>
<dbReference type="PANTHER" id="PTHR33909:SF1">
    <property type="entry name" value="SEC TRANSLOCON ACCESSORY COMPLEX SUBUNIT YAJC"/>
    <property type="match status" value="1"/>
</dbReference>
<evidence type="ECO:0000256" key="7">
    <source>
        <dbReference type="ARBA" id="ARBA00022989"/>
    </source>
</evidence>
<name>A0ABV5V458_9MICO</name>
<dbReference type="RefSeq" id="WP_075957599.1">
    <property type="nucleotide sequence ID" value="NZ_JBHMAX010000020.1"/>
</dbReference>
<dbReference type="SMART" id="SM01323">
    <property type="entry name" value="YajC"/>
    <property type="match status" value="1"/>
</dbReference>